<reference evidence="1 2" key="1">
    <citation type="submission" date="2019-12" db="EMBL/GenBank/DDBJ databases">
        <title>Paraburkholderia acidiphila 7Q-K02 sp. nov and Paraburkholderia acidisoli DHF22 sp. nov., two strains isolated from forest soil.</title>
        <authorList>
            <person name="Gao Z."/>
            <person name="Qiu L."/>
        </authorList>
    </citation>
    <scope>NUCLEOTIDE SEQUENCE [LARGE SCALE GENOMIC DNA]</scope>
    <source>
        <strain evidence="1 2">DHF22</strain>
    </source>
</reference>
<keyword evidence="2" id="KW-1185">Reference proteome</keyword>
<dbReference type="EMBL" id="CP046916">
    <property type="protein sequence ID" value="QGZ66118.1"/>
    <property type="molecule type" value="Genomic_DNA"/>
</dbReference>
<dbReference type="Proteomes" id="UP000433577">
    <property type="component" value="Chromosome 4"/>
</dbReference>
<accession>A0A7Z2GQH7</accession>
<dbReference type="AlphaFoldDB" id="A0A7Z2GQH7"/>
<dbReference type="InterPro" id="IPR036692">
    <property type="entry name" value="Shew3726-like_sf"/>
</dbReference>
<sequence>MEAIIEETISEEAPRVLPDKSGVAFCITSGKTSADCVVSIRALEDWFWLPRGADTARVLTTFSDGYGRIRAVAERRVRASSGQHVYLKTDDFRSRG</sequence>
<dbReference type="RefSeq" id="WP_158957251.1">
    <property type="nucleotide sequence ID" value="NZ_CP046916.1"/>
</dbReference>
<organism evidence="1 2">
    <name type="scientific">Paraburkholderia acidisoli</name>
    <dbReference type="NCBI Taxonomy" id="2571748"/>
    <lineage>
        <taxon>Bacteria</taxon>
        <taxon>Pseudomonadati</taxon>
        <taxon>Pseudomonadota</taxon>
        <taxon>Betaproteobacteria</taxon>
        <taxon>Burkholderiales</taxon>
        <taxon>Burkholderiaceae</taxon>
        <taxon>Paraburkholderia</taxon>
    </lineage>
</organism>
<proteinExistence type="predicted"/>
<dbReference type="Pfam" id="PF07369">
    <property type="entry name" value="DUF1488"/>
    <property type="match status" value="1"/>
</dbReference>
<dbReference type="OrthoDB" id="9105893at2"/>
<name>A0A7Z2GQH7_9BURK</name>
<evidence type="ECO:0000313" key="2">
    <source>
        <dbReference type="Proteomes" id="UP000433577"/>
    </source>
</evidence>
<gene>
    <name evidence="1" type="ORF">FAZ98_30340</name>
</gene>
<evidence type="ECO:0000313" key="1">
    <source>
        <dbReference type="EMBL" id="QGZ66118.1"/>
    </source>
</evidence>
<dbReference type="SUPFAM" id="SSF160272">
    <property type="entry name" value="Shew3726-like"/>
    <property type="match status" value="1"/>
</dbReference>
<protein>
    <submittedName>
        <fullName evidence="1">DUF1488 family protein</fullName>
    </submittedName>
</protein>
<dbReference type="InterPro" id="IPR009962">
    <property type="entry name" value="DUF1488"/>
</dbReference>
<dbReference type="KEGG" id="pacs:FAZ98_30340"/>